<sequence>MAFRMQSSVPDLVDLSGETQQTLDLYGPEVQRPGSFAASALLARRMVERGVRVVQILHRGWDQHGSLPSEIRHQCSDVDQPSAALLQDLKQRGLLDSTLVVWGGEFGRTVYSQGTLTAVNYGRDHHPRNFCMWMAGGGIRGGTVFGATDDFSYNIAENPCHVNDLNATIMHCMGIDHSRFSFRYQGLDQRLTGVEEQRVVSEILA</sequence>
<dbReference type="AlphaFoldDB" id="A0A5C6M1W7"/>
<evidence type="ECO:0008006" key="3">
    <source>
        <dbReference type="Google" id="ProtNLM"/>
    </source>
</evidence>
<dbReference type="Pfam" id="PF07394">
    <property type="entry name" value="DUF1501"/>
    <property type="match status" value="1"/>
</dbReference>
<dbReference type="InterPro" id="IPR017850">
    <property type="entry name" value="Alkaline_phosphatase_core_sf"/>
</dbReference>
<evidence type="ECO:0000313" key="2">
    <source>
        <dbReference type="Proteomes" id="UP000321083"/>
    </source>
</evidence>
<dbReference type="InterPro" id="IPR010869">
    <property type="entry name" value="DUF1501"/>
</dbReference>
<proteinExistence type="predicted"/>
<reference evidence="1 2" key="1">
    <citation type="submission" date="2019-08" db="EMBL/GenBank/DDBJ databases">
        <title>100 year-old enigma solved: identification of Planctomyces bekefii, the type genus and species of the phylum Planctomycetes.</title>
        <authorList>
            <person name="Svetlana D.N."/>
            <person name="Overmann J."/>
        </authorList>
    </citation>
    <scope>NUCLEOTIDE SEQUENCE [LARGE SCALE GENOMIC DNA]</scope>
    <source>
        <strain evidence="1">Phe10_nw2017</strain>
    </source>
</reference>
<dbReference type="Proteomes" id="UP000321083">
    <property type="component" value="Unassembled WGS sequence"/>
</dbReference>
<dbReference type="PANTHER" id="PTHR43737">
    <property type="entry name" value="BLL7424 PROTEIN"/>
    <property type="match status" value="1"/>
</dbReference>
<reference evidence="1 2" key="2">
    <citation type="submission" date="2019-08" db="EMBL/GenBank/DDBJ databases">
        <authorList>
            <person name="Henke P."/>
        </authorList>
    </citation>
    <scope>NUCLEOTIDE SEQUENCE [LARGE SCALE GENOMIC DNA]</scope>
    <source>
        <strain evidence="1">Phe10_nw2017</strain>
    </source>
</reference>
<dbReference type="PANTHER" id="PTHR43737:SF1">
    <property type="entry name" value="DUF1501 DOMAIN-CONTAINING PROTEIN"/>
    <property type="match status" value="1"/>
</dbReference>
<comment type="caution">
    <text evidence="1">The sequence shown here is derived from an EMBL/GenBank/DDBJ whole genome shotgun (WGS) entry which is preliminary data.</text>
</comment>
<protein>
    <recommendedName>
        <fullName evidence="3">Sulfatase</fullName>
    </recommendedName>
</protein>
<dbReference type="EMBL" id="SRHE01000809">
    <property type="protein sequence ID" value="TWW08163.1"/>
    <property type="molecule type" value="Genomic_DNA"/>
</dbReference>
<organism evidence="1 2">
    <name type="scientific">Planctomyces bekefii</name>
    <dbReference type="NCBI Taxonomy" id="1653850"/>
    <lineage>
        <taxon>Bacteria</taxon>
        <taxon>Pseudomonadati</taxon>
        <taxon>Planctomycetota</taxon>
        <taxon>Planctomycetia</taxon>
        <taxon>Planctomycetales</taxon>
        <taxon>Planctomycetaceae</taxon>
        <taxon>Planctomyces</taxon>
    </lineage>
</organism>
<evidence type="ECO:0000313" key="1">
    <source>
        <dbReference type="EMBL" id="TWW08163.1"/>
    </source>
</evidence>
<name>A0A5C6M1W7_9PLAN</name>
<dbReference type="SUPFAM" id="SSF53649">
    <property type="entry name" value="Alkaline phosphatase-like"/>
    <property type="match status" value="1"/>
</dbReference>
<accession>A0A5C6M1W7</accession>
<keyword evidence="2" id="KW-1185">Reference proteome</keyword>
<gene>
    <name evidence="1" type="ORF">E3A20_27080</name>
</gene>